<dbReference type="EMBL" id="RQEP01000005">
    <property type="protein sequence ID" value="TGK07375.1"/>
    <property type="molecule type" value="Genomic_DNA"/>
</dbReference>
<feature type="transmembrane region" description="Helical" evidence="1">
    <location>
        <begin position="91"/>
        <end position="109"/>
    </location>
</feature>
<dbReference type="AlphaFoldDB" id="A0A4R9G7Y9"/>
<keyword evidence="1" id="KW-0812">Transmembrane</keyword>
<dbReference type="RefSeq" id="WP_135585159.1">
    <property type="nucleotide sequence ID" value="NZ_RQEP01000005.1"/>
</dbReference>
<protein>
    <submittedName>
        <fullName evidence="2">DUF4345 domain-containing protein</fullName>
    </submittedName>
</protein>
<proteinExistence type="predicted"/>
<reference evidence="2" key="1">
    <citation type="journal article" date="2019" name="PLoS Negl. Trop. Dis.">
        <title>Revisiting the worldwide diversity of Leptospira species in the environment.</title>
        <authorList>
            <person name="Vincent A.T."/>
            <person name="Schiettekatte O."/>
            <person name="Bourhy P."/>
            <person name="Veyrier F.J."/>
            <person name="Picardeau M."/>
        </authorList>
    </citation>
    <scope>NUCLEOTIDE SEQUENCE [LARGE SCALE GENOMIC DNA]</scope>
    <source>
        <strain evidence="2">SSS9</strain>
    </source>
</reference>
<keyword evidence="1" id="KW-0472">Membrane</keyword>
<sequence>MQTSTISTTGRLETSPLIRLVTQIFLFMNLAVYLGFTVAFFLYPIPLAEMIGFSIHSSAALADFRAMYSGLCFGVGFLIFYGLTRPDFKSPAILLSVTSAGGLFIARLYTLLLNGPGNEYIYLSMITEIGSVCIGAWLLKRQ</sequence>
<evidence type="ECO:0000256" key="1">
    <source>
        <dbReference type="SAM" id="Phobius"/>
    </source>
</evidence>
<comment type="caution">
    <text evidence="2">The sequence shown here is derived from an EMBL/GenBank/DDBJ whole genome shotgun (WGS) entry which is preliminary data.</text>
</comment>
<gene>
    <name evidence="2" type="ORF">EHO59_04530</name>
</gene>
<accession>A0A4R9G7Y9</accession>
<dbReference type="Proteomes" id="UP000297453">
    <property type="component" value="Unassembled WGS sequence"/>
</dbReference>
<feature type="transmembrane region" description="Helical" evidence="1">
    <location>
        <begin position="65"/>
        <end position="84"/>
    </location>
</feature>
<evidence type="ECO:0000313" key="2">
    <source>
        <dbReference type="EMBL" id="TGK07375.1"/>
    </source>
</evidence>
<dbReference type="InterPro" id="IPR025597">
    <property type="entry name" value="DUF4345"/>
</dbReference>
<evidence type="ECO:0000313" key="3">
    <source>
        <dbReference type="Proteomes" id="UP000297453"/>
    </source>
</evidence>
<keyword evidence="1" id="KW-1133">Transmembrane helix</keyword>
<keyword evidence="3" id="KW-1185">Reference proteome</keyword>
<organism evidence="2 3">
    <name type="scientific">Leptospira semungkisensis</name>
    <dbReference type="NCBI Taxonomy" id="2484985"/>
    <lineage>
        <taxon>Bacteria</taxon>
        <taxon>Pseudomonadati</taxon>
        <taxon>Spirochaetota</taxon>
        <taxon>Spirochaetia</taxon>
        <taxon>Leptospirales</taxon>
        <taxon>Leptospiraceae</taxon>
        <taxon>Leptospira</taxon>
    </lineage>
</organism>
<feature type="transmembrane region" description="Helical" evidence="1">
    <location>
        <begin position="20"/>
        <end position="45"/>
    </location>
</feature>
<name>A0A4R9G7Y9_9LEPT</name>
<dbReference type="Pfam" id="PF14248">
    <property type="entry name" value="DUF4345"/>
    <property type="match status" value="1"/>
</dbReference>
<feature type="transmembrane region" description="Helical" evidence="1">
    <location>
        <begin position="121"/>
        <end position="139"/>
    </location>
</feature>
<dbReference type="OrthoDB" id="344682at2"/>